<dbReference type="Proteomes" id="UP000324222">
    <property type="component" value="Unassembled WGS sequence"/>
</dbReference>
<dbReference type="AlphaFoldDB" id="A0A5B7IRG5"/>
<organism evidence="1 2">
    <name type="scientific">Portunus trituberculatus</name>
    <name type="common">Swimming crab</name>
    <name type="synonym">Neptunus trituberculatus</name>
    <dbReference type="NCBI Taxonomy" id="210409"/>
    <lineage>
        <taxon>Eukaryota</taxon>
        <taxon>Metazoa</taxon>
        <taxon>Ecdysozoa</taxon>
        <taxon>Arthropoda</taxon>
        <taxon>Crustacea</taxon>
        <taxon>Multicrustacea</taxon>
        <taxon>Malacostraca</taxon>
        <taxon>Eumalacostraca</taxon>
        <taxon>Eucarida</taxon>
        <taxon>Decapoda</taxon>
        <taxon>Pleocyemata</taxon>
        <taxon>Brachyura</taxon>
        <taxon>Eubrachyura</taxon>
        <taxon>Portunoidea</taxon>
        <taxon>Portunidae</taxon>
        <taxon>Portuninae</taxon>
        <taxon>Portunus</taxon>
    </lineage>
</organism>
<accession>A0A5B7IRG5</accession>
<protein>
    <submittedName>
        <fullName evidence="1">Uncharacterized protein</fullName>
    </submittedName>
</protein>
<name>A0A5B7IRG5_PORTR</name>
<proteinExistence type="predicted"/>
<gene>
    <name evidence="1" type="ORF">E2C01_079793</name>
</gene>
<sequence>MSRGRERELEADRLHSQEWKAWVQGSAPSQLGLGRSGVGVGSVCIFEGGLDFGGSGAGLIDLPRVDGLGRSRGLSQRQE</sequence>
<dbReference type="EMBL" id="VSRR010067116">
    <property type="protein sequence ID" value="MPC85035.1"/>
    <property type="molecule type" value="Genomic_DNA"/>
</dbReference>
<evidence type="ECO:0000313" key="2">
    <source>
        <dbReference type="Proteomes" id="UP000324222"/>
    </source>
</evidence>
<reference evidence="1 2" key="1">
    <citation type="submission" date="2019-05" db="EMBL/GenBank/DDBJ databases">
        <title>Another draft genome of Portunus trituberculatus and its Hox gene families provides insights of decapod evolution.</title>
        <authorList>
            <person name="Jeong J.-H."/>
            <person name="Song I."/>
            <person name="Kim S."/>
            <person name="Choi T."/>
            <person name="Kim D."/>
            <person name="Ryu S."/>
            <person name="Kim W."/>
        </authorList>
    </citation>
    <scope>NUCLEOTIDE SEQUENCE [LARGE SCALE GENOMIC DNA]</scope>
    <source>
        <tissue evidence="1">Muscle</tissue>
    </source>
</reference>
<evidence type="ECO:0000313" key="1">
    <source>
        <dbReference type="EMBL" id="MPC85035.1"/>
    </source>
</evidence>
<keyword evidence="2" id="KW-1185">Reference proteome</keyword>
<comment type="caution">
    <text evidence="1">The sequence shown here is derived from an EMBL/GenBank/DDBJ whole genome shotgun (WGS) entry which is preliminary data.</text>
</comment>